<evidence type="ECO:0000259" key="1">
    <source>
        <dbReference type="Pfam" id="PF01636"/>
    </source>
</evidence>
<reference evidence="2 3" key="1">
    <citation type="submission" date="2021-01" db="EMBL/GenBank/DDBJ databases">
        <title>Whole genome shotgun sequence of Plantactinospora mayteni NBRC 109088.</title>
        <authorList>
            <person name="Komaki H."/>
            <person name="Tamura T."/>
        </authorList>
    </citation>
    <scope>NUCLEOTIDE SEQUENCE [LARGE SCALE GENOMIC DNA]</scope>
    <source>
        <strain evidence="2 3">NBRC 109088</strain>
    </source>
</reference>
<dbReference type="Proteomes" id="UP000621500">
    <property type="component" value="Unassembled WGS sequence"/>
</dbReference>
<dbReference type="Gene3D" id="3.90.1200.10">
    <property type="match status" value="1"/>
</dbReference>
<sequence>MRAELTGYARQVLGSGQVVADRSWGHGVAGVLELRDDDGAVWFVKGHGDPERYRRELSAYRRWVPGLGGRAPRLRAYDDERLALVLSAVPGEAGLSYATDPEVQREAGILLRRLHDTETLSPWTDLVAEKLDELDRLSVRASRLLEPRELDFVRAELRNLSGVPAPARVPCHLDYSPRNWLVDREDGHGVEGRVHVIDFEWAGPEVWVNDLNRLYFGPWRDRPDLGDAFLAGYGRTLDDADRAVLHACGALTAVFIVVWAHGRGEPGFAEAWRQNLRGLMDGWR</sequence>
<evidence type="ECO:0000313" key="2">
    <source>
        <dbReference type="EMBL" id="GIG94896.1"/>
    </source>
</evidence>
<dbReference type="InterPro" id="IPR002575">
    <property type="entry name" value="Aminoglycoside_PTrfase"/>
</dbReference>
<feature type="domain" description="Aminoglycoside phosphotransferase" evidence="1">
    <location>
        <begin position="42"/>
        <end position="240"/>
    </location>
</feature>
<dbReference type="InterPro" id="IPR011009">
    <property type="entry name" value="Kinase-like_dom_sf"/>
</dbReference>
<organism evidence="2 3">
    <name type="scientific">Plantactinospora mayteni</name>
    <dbReference type="NCBI Taxonomy" id="566021"/>
    <lineage>
        <taxon>Bacteria</taxon>
        <taxon>Bacillati</taxon>
        <taxon>Actinomycetota</taxon>
        <taxon>Actinomycetes</taxon>
        <taxon>Micromonosporales</taxon>
        <taxon>Micromonosporaceae</taxon>
        <taxon>Plantactinospora</taxon>
    </lineage>
</organism>
<dbReference type="SUPFAM" id="SSF56112">
    <property type="entry name" value="Protein kinase-like (PK-like)"/>
    <property type="match status" value="1"/>
</dbReference>
<comment type="caution">
    <text evidence="2">The sequence shown here is derived from an EMBL/GenBank/DDBJ whole genome shotgun (WGS) entry which is preliminary data.</text>
</comment>
<dbReference type="Pfam" id="PF01636">
    <property type="entry name" value="APH"/>
    <property type="match status" value="1"/>
</dbReference>
<dbReference type="EMBL" id="BONX01000007">
    <property type="protein sequence ID" value="GIG94896.1"/>
    <property type="molecule type" value="Genomic_DNA"/>
</dbReference>
<keyword evidence="3" id="KW-1185">Reference proteome</keyword>
<proteinExistence type="predicted"/>
<protein>
    <recommendedName>
        <fullName evidence="1">Aminoglycoside phosphotransferase domain-containing protein</fullName>
    </recommendedName>
</protein>
<evidence type="ECO:0000313" key="3">
    <source>
        <dbReference type="Proteomes" id="UP000621500"/>
    </source>
</evidence>
<accession>A0ABQ4EJH8</accession>
<dbReference type="RefSeq" id="WP_203856490.1">
    <property type="nucleotide sequence ID" value="NZ_BAAAZQ010000005.1"/>
</dbReference>
<gene>
    <name evidence="2" type="ORF">Pma05_14690</name>
</gene>
<name>A0ABQ4EJH8_9ACTN</name>